<dbReference type="GO" id="GO:0009378">
    <property type="term" value="F:four-way junction helicase activity"/>
    <property type="evidence" value="ECO:0007669"/>
    <property type="project" value="TreeGrafter"/>
</dbReference>
<proteinExistence type="inferred from homology"/>
<keyword evidence="4" id="KW-0238">DNA-binding</keyword>
<evidence type="ECO:0000256" key="7">
    <source>
        <dbReference type="ARBA" id="ARBA00034808"/>
    </source>
</evidence>
<protein>
    <recommendedName>
        <fullName evidence="7">DNA 3'-5' helicase</fullName>
        <ecNumber evidence="7">5.6.2.4</ecNumber>
    </recommendedName>
</protein>
<feature type="compositionally biased region" description="Basic and acidic residues" evidence="8">
    <location>
        <begin position="1"/>
        <end position="10"/>
    </location>
</feature>
<evidence type="ECO:0000259" key="9">
    <source>
        <dbReference type="PROSITE" id="PS51192"/>
    </source>
</evidence>
<evidence type="ECO:0000256" key="2">
    <source>
        <dbReference type="ARBA" id="ARBA00022741"/>
    </source>
</evidence>
<dbReference type="AlphaFoldDB" id="A0A5B0Q3A2"/>
<dbReference type="Pfam" id="PF00271">
    <property type="entry name" value="Helicase_C"/>
    <property type="match status" value="1"/>
</dbReference>
<feature type="domain" description="Helicase ATP-binding" evidence="9">
    <location>
        <begin position="83"/>
        <end position="278"/>
    </location>
</feature>
<dbReference type="InterPro" id="IPR027417">
    <property type="entry name" value="P-loop_NTPase"/>
</dbReference>
<dbReference type="PROSITE" id="PS51192">
    <property type="entry name" value="HELICASE_ATP_BIND_1"/>
    <property type="match status" value="1"/>
</dbReference>
<dbReference type="InterPro" id="IPR011545">
    <property type="entry name" value="DEAD/DEAH_box_helicase_dom"/>
</dbReference>
<gene>
    <name evidence="11" type="primary">SGS1_94</name>
    <name evidence="11" type="ORF">PGTUg99_021498</name>
</gene>
<feature type="region of interest" description="Disordered" evidence="8">
    <location>
        <begin position="1"/>
        <end position="26"/>
    </location>
</feature>
<keyword evidence="11" id="KW-0347">Helicase</keyword>
<dbReference type="InterPro" id="IPR014001">
    <property type="entry name" value="Helicase_ATP-bd"/>
</dbReference>
<reference evidence="11 12" key="1">
    <citation type="submission" date="2019-05" db="EMBL/GenBank/DDBJ databases">
        <title>Emergence of the Ug99 lineage of the wheat stem rust pathogen through somatic hybridization.</title>
        <authorList>
            <person name="Li F."/>
            <person name="Upadhyaya N.M."/>
            <person name="Sperschneider J."/>
            <person name="Matny O."/>
            <person name="Nguyen-Phuc H."/>
            <person name="Mago R."/>
            <person name="Raley C."/>
            <person name="Miller M.E."/>
            <person name="Silverstein K.A.T."/>
            <person name="Henningsen E."/>
            <person name="Hirsch C.D."/>
            <person name="Visser B."/>
            <person name="Pretorius Z.A."/>
            <person name="Steffenson B.J."/>
            <person name="Schwessinger B."/>
            <person name="Dodds P.N."/>
            <person name="Figueroa M."/>
        </authorList>
    </citation>
    <scope>NUCLEOTIDE SEQUENCE [LARGE SCALE GENOMIC DNA]</scope>
    <source>
        <strain evidence="11 12">Ug99</strain>
    </source>
</reference>
<accession>A0A5B0Q3A2</accession>
<keyword evidence="11" id="KW-0378">Hydrolase</keyword>
<evidence type="ECO:0000256" key="5">
    <source>
        <dbReference type="ARBA" id="ARBA00023235"/>
    </source>
</evidence>
<dbReference type="EMBL" id="VDEP01000307">
    <property type="protein sequence ID" value="KAA1107800.1"/>
    <property type="molecule type" value="Genomic_DNA"/>
</dbReference>
<comment type="catalytic activity">
    <reaction evidence="6">
        <text>Couples ATP hydrolysis with the unwinding of duplex DNA by translocating in the 3'-5' direction.</text>
        <dbReference type="EC" id="5.6.2.4"/>
    </reaction>
</comment>
<evidence type="ECO:0000256" key="4">
    <source>
        <dbReference type="ARBA" id="ARBA00023125"/>
    </source>
</evidence>
<sequence length="724" mass="80503">MARSSKREGLRPATVRHNKHTRPAPEINIPVKHNKKQPDVWPTGVRLLKKMIEKPDDSLATAINNQAIKTYSVPAKTLQIKTVVNLARGRNVFLLAGTRYGKSRIPELYYKLIPKETNAVVLVLNPLDALGDNQVLEKTKAGFTAINLTKKTFNPKEAEKIRCGAYNFVYLSPEIFLNSKLFTKIYYSPDFQNRLGLVVVDEANLIYHWGMVKSSRGKKKNSSALGKLEDRGIFRPSYGNLGRRLLARNSAPILLMSATCPPVAISAIQRNLKLDGSNLILLKGELTRPKIRIIRVTMKGSLTPCADILDLHPPASQTPNAHIAPMLIYCPTRRKTGHVLDVLATARGTPDEPSNAQSTFARRYHSCTGDRDKVDIVQDFGEGIFPVVSCTMALGLGQNWTRVRSVVTLGRGDPSAICQMIGRCGRDGNPGLALIFVEKTRIGGKNQISQFPPGQVQSDDDRMDALAVTPVCLRIAFAIDNRYVVVSQPGSLAIPLMLIQVVSLGYIPLSIDDPSYIKELQREKLKNFATCRCSNCDERQAKALMDQIQDMNVNNFGHMILNDLDVSVQPHKKIEKVARPRALDHPMGVAEAKHFKNLLVDKATSWIEGKISERSFIRPGDIFGLPEAKLITEALQSISSEADVRRLAGGHFVEGLVGHLHVVIKEFKSGPIYTSHMQVVQAREEDKYIMKTPLKNLNENQRKRKAELKEIVATEKSKKMGLSN</sequence>
<comment type="similarity">
    <text evidence="1">Belongs to the helicase family. RecQ subfamily.</text>
</comment>
<evidence type="ECO:0000256" key="3">
    <source>
        <dbReference type="ARBA" id="ARBA00022840"/>
    </source>
</evidence>
<dbReference type="GO" id="GO:0043138">
    <property type="term" value="F:3'-5' DNA helicase activity"/>
    <property type="evidence" value="ECO:0007669"/>
    <property type="project" value="UniProtKB-EC"/>
</dbReference>
<evidence type="ECO:0000256" key="6">
    <source>
        <dbReference type="ARBA" id="ARBA00034617"/>
    </source>
</evidence>
<dbReference type="SUPFAM" id="SSF52540">
    <property type="entry name" value="P-loop containing nucleoside triphosphate hydrolases"/>
    <property type="match status" value="1"/>
</dbReference>
<keyword evidence="3" id="KW-0067">ATP-binding</keyword>
<keyword evidence="5" id="KW-0413">Isomerase</keyword>
<name>A0A5B0Q3A2_PUCGR</name>
<dbReference type="Gene3D" id="3.40.50.300">
    <property type="entry name" value="P-loop containing nucleotide triphosphate hydrolases"/>
    <property type="match status" value="2"/>
</dbReference>
<dbReference type="GO" id="GO:0005737">
    <property type="term" value="C:cytoplasm"/>
    <property type="evidence" value="ECO:0007669"/>
    <property type="project" value="TreeGrafter"/>
</dbReference>
<keyword evidence="2" id="KW-0547">Nucleotide-binding</keyword>
<dbReference type="EC" id="5.6.2.4" evidence="7"/>
<evidence type="ECO:0000259" key="10">
    <source>
        <dbReference type="PROSITE" id="PS51194"/>
    </source>
</evidence>
<evidence type="ECO:0000256" key="8">
    <source>
        <dbReference type="SAM" id="MobiDB-lite"/>
    </source>
</evidence>
<dbReference type="GO" id="GO:0005694">
    <property type="term" value="C:chromosome"/>
    <property type="evidence" value="ECO:0007669"/>
    <property type="project" value="TreeGrafter"/>
</dbReference>
<dbReference type="GO" id="GO:0000724">
    <property type="term" value="P:double-strand break repair via homologous recombination"/>
    <property type="evidence" value="ECO:0007669"/>
    <property type="project" value="TreeGrafter"/>
</dbReference>
<dbReference type="PANTHER" id="PTHR13710">
    <property type="entry name" value="DNA HELICASE RECQ FAMILY MEMBER"/>
    <property type="match status" value="1"/>
</dbReference>
<dbReference type="SMART" id="SM00487">
    <property type="entry name" value="DEXDc"/>
    <property type="match status" value="1"/>
</dbReference>
<feature type="domain" description="Helicase C-terminal" evidence="10">
    <location>
        <begin position="317"/>
        <end position="467"/>
    </location>
</feature>
<evidence type="ECO:0000313" key="11">
    <source>
        <dbReference type="EMBL" id="KAA1107800.1"/>
    </source>
</evidence>
<dbReference type="GO" id="GO:0003677">
    <property type="term" value="F:DNA binding"/>
    <property type="evidence" value="ECO:0007669"/>
    <property type="project" value="UniProtKB-KW"/>
</dbReference>
<dbReference type="InterPro" id="IPR001650">
    <property type="entry name" value="Helicase_C-like"/>
</dbReference>
<dbReference type="Proteomes" id="UP000325313">
    <property type="component" value="Unassembled WGS sequence"/>
</dbReference>
<dbReference type="Pfam" id="PF00270">
    <property type="entry name" value="DEAD"/>
    <property type="match status" value="1"/>
</dbReference>
<organism evidence="11 12">
    <name type="scientific">Puccinia graminis f. sp. tritici</name>
    <dbReference type="NCBI Taxonomy" id="56615"/>
    <lineage>
        <taxon>Eukaryota</taxon>
        <taxon>Fungi</taxon>
        <taxon>Dikarya</taxon>
        <taxon>Basidiomycota</taxon>
        <taxon>Pucciniomycotina</taxon>
        <taxon>Pucciniomycetes</taxon>
        <taxon>Pucciniales</taxon>
        <taxon>Pucciniaceae</taxon>
        <taxon>Puccinia</taxon>
    </lineage>
</organism>
<evidence type="ECO:0000256" key="1">
    <source>
        <dbReference type="ARBA" id="ARBA00005446"/>
    </source>
</evidence>
<dbReference type="GO" id="GO:0005524">
    <property type="term" value="F:ATP binding"/>
    <property type="evidence" value="ECO:0007669"/>
    <property type="project" value="UniProtKB-KW"/>
</dbReference>
<dbReference type="PANTHER" id="PTHR13710:SF105">
    <property type="entry name" value="ATP-DEPENDENT DNA HELICASE Q1"/>
    <property type="match status" value="1"/>
</dbReference>
<comment type="caution">
    <text evidence="11">The sequence shown here is derived from an EMBL/GenBank/DDBJ whole genome shotgun (WGS) entry which is preliminary data.</text>
</comment>
<dbReference type="PROSITE" id="PS51194">
    <property type="entry name" value="HELICASE_CTER"/>
    <property type="match status" value="1"/>
</dbReference>
<evidence type="ECO:0000313" key="12">
    <source>
        <dbReference type="Proteomes" id="UP000325313"/>
    </source>
</evidence>